<dbReference type="EMBL" id="MJFZ01000400">
    <property type="protein sequence ID" value="RAW29897.1"/>
    <property type="molecule type" value="Genomic_DNA"/>
</dbReference>
<dbReference type="Proteomes" id="UP000251314">
    <property type="component" value="Unassembled WGS sequence"/>
</dbReference>
<dbReference type="EMBL" id="JAENGZ010000527">
    <property type="protein sequence ID" value="KAG6957721.1"/>
    <property type="molecule type" value="Genomic_DNA"/>
</dbReference>
<feature type="region of interest" description="Disordered" evidence="1">
    <location>
        <begin position="30"/>
        <end position="51"/>
    </location>
</feature>
<proteinExistence type="predicted"/>
<keyword evidence="6" id="KW-1185">Reference proteome</keyword>
<evidence type="ECO:0000313" key="6">
    <source>
        <dbReference type="Proteomes" id="UP000251314"/>
    </source>
</evidence>
<dbReference type="OrthoDB" id="111278at2759"/>
<evidence type="ECO:0000313" key="4">
    <source>
        <dbReference type="EMBL" id="KAG6957721.1"/>
    </source>
</evidence>
<sequence>MTELAAFPALARAKKLFLLRKRAVRWHQGEAHVDPQGRDVSSSKHPQKVKDRRQELARIAVSESARRCTSSLVAFCADFDEQLRLINSDLLLLNTSARREYQRESLALEKLTSGLLDGEVGLVQPSPANQREVRSCRIRLRSRRPCIKLRIVLESSPRTPTAKQPQTSPNTLSRAALLAHQAMKACVLQSYARHFLYHCLYRGGPSQLVAAGQLATRCRRAHAFRHWRRVVTQRMKLRLRCLRAQQRIEGCVASWARSRAIQVVKTEGKYVMAKEFHQSKLLASSFHTWLGWYQALLVLRTTSNTL</sequence>
<evidence type="ECO:0000313" key="2">
    <source>
        <dbReference type="EMBL" id="KAG2930730.1"/>
    </source>
</evidence>
<dbReference type="Proteomes" id="UP000736787">
    <property type="component" value="Unassembled WGS sequence"/>
</dbReference>
<organism evidence="5 6">
    <name type="scientific">Phytophthora cactorum</name>
    <dbReference type="NCBI Taxonomy" id="29920"/>
    <lineage>
        <taxon>Eukaryota</taxon>
        <taxon>Sar</taxon>
        <taxon>Stramenopiles</taxon>
        <taxon>Oomycota</taxon>
        <taxon>Peronosporomycetes</taxon>
        <taxon>Peronosporales</taxon>
        <taxon>Peronosporaceae</taxon>
        <taxon>Phytophthora</taxon>
    </lineage>
</organism>
<reference evidence="3" key="2">
    <citation type="submission" date="2018-05" db="EMBL/GenBank/DDBJ databases">
        <title>Effector identification in a new, highly contiguous assembly of the strawberry crown rot pathogen Phytophthora cactorum.</title>
        <authorList>
            <person name="Armitage A.D."/>
            <person name="Nellist C.F."/>
            <person name="Bates H."/>
            <person name="Vickerstaff R.J."/>
            <person name="Harrison R.J."/>
        </authorList>
    </citation>
    <scope>NUCLEOTIDE SEQUENCE</scope>
    <source>
        <strain evidence="2">4040</strain>
        <strain evidence="3">P421</strain>
    </source>
</reference>
<protein>
    <submittedName>
        <fullName evidence="5">Uncharacterized protein</fullName>
    </submittedName>
</protein>
<dbReference type="EMBL" id="RCMV01000522">
    <property type="protein sequence ID" value="KAG3215935.1"/>
    <property type="molecule type" value="Genomic_DNA"/>
</dbReference>
<dbReference type="Proteomes" id="UP000688947">
    <property type="component" value="Unassembled WGS sequence"/>
</dbReference>
<reference evidence="5 6" key="1">
    <citation type="submission" date="2018-01" db="EMBL/GenBank/DDBJ databases">
        <title>Draft genome of the strawberry crown rot pathogen Phytophthora cactorum.</title>
        <authorList>
            <person name="Armitage A.D."/>
            <person name="Lysoe E."/>
            <person name="Nellist C.F."/>
            <person name="Harrison R.J."/>
            <person name="Brurberg M.B."/>
        </authorList>
    </citation>
    <scope>NUCLEOTIDE SEQUENCE [LARGE SCALE GENOMIC DNA]</scope>
    <source>
        <strain evidence="5 6">10300</strain>
    </source>
</reference>
<comment type="caution">
    <text evidence="5">The sequence shown here is derived from an EMBL/GenBank/DDBJ whole genome shotgun (WGS) entry which is preliminary data.</text>
</comment>
<dbReference type="EMBL" id="RCMK01000405">
    <property type="protein sequence ID" value="KAG2930730.1"/>
    <property type="molecule type" value="Genomic_DNA"/>
</dbReference>
<evidence type="ECO:0000313" key="3">
    <source>
        <dbReference type="EMBL" id="KAG3215935.1"/>
    </source>
</evidence>
<dbReference type="AlphaFoldDB" id="A0A329RYX9"/>
<name>A0A329RYX9_9STRA</name>
<accession>A0A329RYX9</accession>
<evidence type="ECO:0000256" key="1">
    <source>
        <dbReference type="SAM" id="MobiDB-lite"/>
    </source>
</evidence>
<evidence type="ECO:0000313" key="5">
    <source>
        <dbReference type="EMBL" id="RAW29897.1"/>
    </source>
</evidence>
<dbReference type="Proteomes" id="UP000760860">
    <property type="component" value="Unassembled WGS sequence"/>
</dbReference>
<dbReference type="VEuPathDB" id="FungiDB:PC110_g13731"/>
<gene>
    <name evidence="4" type="ORF">JG687_00009809</name>
    <name evidence="5" type="ORF">PC110_g13731</name>
    <name evidence="2" type="ORF">PC117_g13652</name>
    <name evidence="3" type="ORF">PC129_g13200</name>
</gene>
<reference evidence="4" key="3">
    <citation type="submission" date="2021-01" db="EMBL/GenBank/DDBJ databases">
        <title>Phytophthora aleatoria, a newly-described species from Pinus radiata is distinct from Phytophthora cactorum isolates based on comparative genomics.</title>
        <authorList>
            <person name="Mcdougal R."/>
            <person name="Panda P."/>
            <person name="Williams N."/>
            <person name="Studholme D.J."/>
        </authorList>
    </citation>
    <scope>NUCLEOTIDE SEQUENCE</scope>
    <source>
        <strain evidence="4">NZFS 3830</strain>
    </source>
</reference>